<dbReference type="InterPro" id="IPR015590">
    <property type="entry name" value="Aldehyde_DH_dom"/>
</dbReference>
<dbReference type="InterPro" id="IPR029510">
    <property type="entry name" value="Ald_DH_CS_GLU"/>
</dbReference>
<protein>
    <recommendedName>
        <fullName evidence="3">aldehyde dehydrogenase (NAD(+))</fullName>
        <ecNumber evidence="3">1.2.1.3</ecNumber>
    </recommendedName>
</protein>
<dbReference type="InterPro" id="IPR016161">
    <property type="entry name" value="Ald_DH/histidinol_DH"/>
</dbReference>
<keyword evidence="2 6" id="KW-0560">Oxidoreductase</keyword>
<dbReference type="Proteomes" id="UP001195196">
    <property type="component" value="Unassembled WGS sequence"/>
</dbReference>
<evidence type="ECO:0000256" key="1">
    <source>
        <dbReference type="ARBA" id="ARBA00009986"/>
    </source>
</evidence>
<proteinExistence type="inferred from homology"/>
<feature type="domain" description="Aldehyde dehydrogenase" evidence="7">
    <location>
        <begin position="13"/>
        <end position="470"/>
    </location>
</feature>
<gene>
    <name evidence="8" type="ORF">JTZ10_09595</name>
</gene>
<dbReference type="PANTHER" id="PTHR42804">
    <property type="entry name" value="ALDEHYDE DEHYDROGENASE"/>
    <property type="match status" value="1"/>
</dbReference>
<name>A0AAW4G4E0_GORRU</name>
<dbReference type="GO" id="GO:0004029">
    <property type="term" value="F:aldehyde dehydrogenase (NAD+) activity"/>
    <property type="evidence" value="ECO:0007669"/>
    <property type="project" value="UniProtKB-EC"/>
</dbReference>
<dbReference type="FunFam" id="3.40.605.10:FF:000007">
    <property type="entry name" value="NAD/NADP-dependent betaine aldehyde dehydrogenase"/>
    <property type="match status" value="1"/>
</dbReference>
<dbReference type="InterPro" id="IPR016162">
    <property type="entry name" value="Ald_DH_N"/>
</dbReference>
<comment type="caution">
    <text evidence="8">The sequence shown here is derived from an EMBL/GenBank/DDBJ whole genome shotgun (WGS) entry which is preliminary data.</text>
</comment>
<evidence type="ECO:0000256" key="6">
    <source>
        <dbReference type="RuleBase" id="RU003345"/>
    </source>
</evidence>
<dbReference type="PANTHER" id="PTHR42804:SF1">
    <property type="entry name" value="ALDEHYDE DEHYDROGENASE-RELATED"/>
    <property type="match status" value="1"/>
</dbReference>
<reference evidence="8" key="1">
    <citation type="submission" date="2021-02" db="EMBL/GenBank/DDBJ databases">
        <title>Taxonomy, biology and ecology of Rhodococcus bacteria occurring in California pistachio and other woody hosts as revealed by genome sequence analyses.</title>
        <authorList>
            <person name="Riely B."/>
            <person name="Gai Y."/>
        </authorList>
    </citation>
    <scope>NUCLEOTIDE SEQUENCE</scope>
    <source>
        <strain evidence="8">BP-295</strain>
    </source>
</reference>
<dbReference type="EMBL" id="JAFFGU010000003">
    <property type="protein sequence ID" value="MBM7278011.1"/>
    <property type="molecule type" value="Genomic_DNA"/>
</dbReference>
<feature type="active site" evidence="5">
    <location>
        <position position="245"/>
    </location>
</feature>
<dbReference type="PROSITE" id="PS00687">
    <property type="entry name" value="ALDEHYDE_DEHYDR_GLU"/>
    <property type="match status" value="1"/>
</dbReference>
<dbReference type="RefSeq" id="WP_204717870.1">
    <property type="nucleotide sequence ID" value="NZ_JAFFGU010000003.1"/>
</dbReference>
<comment type="catalytic activity">
    <reaction evidence="4">
        <text>an aldehyde + NAD(+) + H2O = a carboxylate + NADH + 2 H(+)</text>
        <dbReference type="Rhea" id="RHEA:16185"/>
        <dbReference type="ChEBI" id="CHEBI:15377"/>
        <dbReference type="ChEBI" id="CHEBI:15378"/>
        <dbReference type="ChEBI" id="CHEBI:17478"/>
        <dbReference type="ChEBI" id="CHEBI:29067"/>
        <dbReference type="ChEBI" id="CHEBI:57540"/>
        <dbReference type="ChEBI" id="CHEBI:57945"/>
        <dbReference type="EC" id="1.2.1.3"/>
    </reaction>
</comment>
<comment type="similarity">
    <text evidence="1 6">Belongs to the aldehyde dehydrogenase family.</text>
</comment>
<dbReference type="InterPro" id="IPR016163">
    <property type="entry name" value="Ald_DH_C"/>
</dbReference>
<accession>A0AAW4G4E0</accession>
<evidence type="ECO:0000313" key="8">
    <source>
        <dbReference type="EMBL" id="MBM7278011.1"/>
    </source>
</evidence>
<evidence type="ECO:0000313" key="9">
    <source>
        <dbReference type="Proteomes" id="UP001195196"/>
    </source>
</evidence>
<evidence type="ECO:0000256" key="2">
    <source>
        <dbReference type="ARBA" id="ARBA00023002"/>
    </source>
</evidence>
<dbReference type="CDD" id="cd07138">
    <property type="entry name" value="ALDH_CddD_SSP0762"/>
    <property type="match status" value="1"/>
</dbReference>
<evidence type="ECO:0000256" key="4">
    <source>
        <dbReference type="ARBA" id="ARBA00049194"/>
    </source>
</evidence>
<dbReference type="InterPro" id="IPR016160">
    <property type="entry name" value="Ald_DH_CS_CYS"/>
</dbReference>
<dbReference type="PROSITE" id="PS00070">
    <property type="entry name" value="ALDEHYDE_DEHYDR_CYS"/>
    <property type="match status" value="1"/>
</dbReference>
<organism evidence="8 9">
    <name type="scientific">Gordonia rubripertincta</name>
    <name type="common">Rhodococcus corallinus</name>
    <dbReference type="NCBI Taxonomy" id="36822"/>
    <lineage>
        <taxon>Bacteria</taxon>
        <taxon>Bacillati</taxon>
        <taxon>Actinomycetota</taxon>
        <taxon>Actinomycetes</taxon>
        <taxon>Mycobacteriales</taxon>
        <taxon>Gordoniaceae</taxon>
        <taxon>Gordonia</taxon>
    </lineage>
</organism>
<dbReference type="Gene3D" id="3.40.605.10">
    <property type="entry name" value="Aldehyde Dehydrogenase, Chain A, domain 1"/>
    <property type="match status" value="1"/>
</dbReference>
<dbReference type="FunFam" id="3.40.605.10:FF:000026">
    <property type="entry name" value="Aldehyde dehydrogenase, putative"/>
    <property type="match status" value="1"/>
</dbReference>
<dbReference type="Pfam" id="PF00171">
    <property type="entry name" value="Aldedh"/>
    <property type="match status" value="1"/>
</dbReference>
<dbReference type="EC" id="1.2.1.3" evidence="3"/>
<evidence type="ECO:0000256" key="3">
    <source>
        <dbReference type="ARBA" id="ARBA00024226"/>
    </source>
</evidence>
<evidence type="ECO:0000259" key="7">
    <source>
        <dbReference type="Pfam" id="PF00171"/>
    </source>
</evidence>
<dbReference type="FunFam" id="3.40.309.10:FF:000012">
    <property type="entry name" value="Betaine aldehyde dehydrogenase"/>
    <property type="match status" value="1"/>
</dbReference>
<dbReference type="AlphaFoldDB" id="A0AAW4G4E0"/>
<dbReference type="Gene3D" id="3.40.309.10">
    <property type="entry name" value="Aldehyde Dehydrogenase, Chain A, domain 2"/>
    <property type="match status" value="1"/>
</dbReference>
<sequence length="472" mass="49938">MSRYEELYIDGQWTSSTGTDRISVHNPADESQIAQISEGTVEDVDRAVAAARAAFGGWSRTSRSERADLIERLQKLLAERVEDIGTTIATDVGTPLRIASRIQASLPVTDLEVNAALLREDHPEEHVGNTLVVREAAGVVAAIAPWNYPLHQVTCKLAPALAAGCTVVVKPSEVAPLSVHKLFEAIDEAGFPRGVVNLVTGYGPVVGEALAMHPDVDVVSFTGSVRAGSRVAELAARSIKRVTLELGGKSANVVLDDADLETAIKVGVANAFLNGGQTCTAWTRLLVPQSRHDEALELAVKFAQGFVPGDPLDPKTKLGPLVSASQLGRVRDFIEIGVKEGATLATGGADAPTGMDKGHFIAPTVFGGVDPDSTIAQEEIFGPVLSVIPFRDDADALAIANNSKYGLHGAVWSADQDRALEFARGVRTGQIDVNGGAYNPRAPFGGFKQSGIGREMGRPGIDEFTEIKSIQL</sequence>
<evidence type="ECO:0000256" key="5">
    <source>
        <dbReference type="PROSITE-ProRule" id="PRU10007"/>
    </source>
</evidence>
<dbReference type="SUPFAM" id="SSF53720">
    <property type="entry name" value="ALDH-like"/>
    <property type="match status" value="1"/>
</dbReference>